<evidence type="ECO:0000313" key="2">
    <source>
        <dbReference type="Proteomes" id="UP000263268"/>
    </source>
</evidence>
<evidence type="ECO:0000313" key="1">
    <source>
        <dbReference type="EMBL" id="HCY83158.1"/>
    </source>
</evidence>
<accession>A0A3D6BVV4</accession>
<dbReference type="Proteomes" id="UP000263268">
    <property type="component" value="Unassembled WGS sequence"/>
</dbReference>
<dbReference type="EMBL" id="DPRK01000270">
    <property type="protein sequence ID" value="HCY83158.1"/>
    <property type="molecule type" value="Genomic_DNA"/>
</dbReference>
<comment type="caution">
    <text evidence="1">The sequence shown here is derived from an EMBL/GenBank/DDBJ whole genome shotgun (WGS) entry which is preliminary data.</text>
</comment>
<name>A0A3D6BVV4_9FLAO</name>
<organism evidence="1 2">
    <name type="scientific">Xanthomarina gelatinilytica</name>
    <dbReference type="NCBI Taxonomy" id="1137281"/>
    <lineage>
        <taxon>Bacteria</taxon>
        <taxon>Pseudomonadati</taxon>
        <taxon>Bacteroidota</taxon>
        <taxon>Flavobacteriia</taxon>
        <taxon>Flavobacteriales</taxon>
        <taxon>Flavobacteriaceae</taxon>
        <taxon>Xanthomarina</taxon>
    </lineage>
</organism>
<dbReference type="AlphaFoldDB" id="A0A3D6BVV4"/>
<protein>
    <submittedName>
        <fullName evidence="1">Uncharacterized protein</fullName>
    </submittedName>
</protein>
<proteinExistence type="predicted"/>
<reference evidence="1 2" key="1">
    <citation type="journal article" date="2018" name="Nat. Biotechnol.">
        <title>A standardized bacterial taxonomy based on genome phylogeny substantially revises the tree of life.</title>
        <authorList>
            <person name="Parks D.H."/>
            <person name="Chuvochina M."/>
            <person name="Waite D.W."/>
            <person name="Rinke C."/>
            <person name="Skarshewski A."/>
            <person name="Chaumeil P.A."/>
            <person name="Hugenholtz P."/>
        </authorList>
    </citation>
    <scope>NUCLEOTIDE SEQUENCE [LARGE SCALE GENOMIC DNA]</scope>
    <source>
        <strain evidence="1">UBA10227</strain>
    </source>
</reference>
<gene>
    <name evidence="1" type="ORF">DHV22_16925</name>
</gene>
<sequence>METLKKNHTEIERKALRFKNDIKTVLGNEYYTKIHICDDTKIIKSTKVNTDAVLDNKRLHGIIALVGKHNFNNIEIKRSGAGLRIQFSI</sequence>